<feature type="chain" id="PRO_5022997718" description="Secreted protein" evidence="1">
    <location>
        <begin position="21"/>
        <end position="134"/>
    </location>
</feature>
<protein>
    <recommendedName>
        <fullName evidence="4">Secreted protein</fullName>
    </recommendedName>
</protein>
<comment type="caution">
    <text evidence="2">The sequence shown here is derived from an EMBL/GenBank/DDBJ whole genome shotgun (WGS) entry which is preliminary data.</text>
</comment>
<name>A0A5B7EQK3_PORTR</name>
<dbReference type="AlphaFoldDB" id="A0A5B7EQK3"/>
<organism evidence="2 3">
    <name type="scientific">Portunus trituberculatus</name>
    <name type="common">Swimming crab</name>
    <name type="synonym">Neptunus trituberculatus</name>
    <dbReference type="NCBI Taxonomy" id="210409"/>
    <lineage>
        <taxon>Eukaryota</taxon>
        <taxon>Metazoa</taxon>
        <taxon>Ecdysozoa</taxon>
        <taxon>Arthropoda</taxon>
        <taxon>Crustacea</taxon>
        <taxon>Multicrustacea</taxon>
        <taxon>Malacostraca</taxon>
        <taxon>Eumalacostraca</taxon>
        <taxon>Eucarida</taxon>
        <taxon>Decapoda</taxon>
        <taxon>Pleocyemata</taxon>
        <taxon>Brachyura</taxon>
        <taxon>Eubrachyura</taxon>
        <taxon>Portunoidea</taxon>
        <taxon>Portunidae</taxon>
        <taxon>Portuninae</taxon>
        <taxon>Portunus</taxon>
    </lineage>
</organism>
<proteinExistence type="predicted"/>
<feature type="signal peptide" evidence="1">
    <location>
        <begin position="1"/>
        <end position="20"/>
    </location>
</feature>
<dbReference type="EMBL" id="VSRR010003292">
    <property type="protein sequence ID" value="MPC35506.1"/>
    <property type="molecule type" value="Genomic_DNA"/>
</dbReference>
<accession>A0A5B7EQK3</accession>
<keyword evidence="3" id="KW-1185">Reference proteome</keyword>
<evidence type="ECO:0008006" key="4">
    <source>
        <dbReference type="Google" id="ProtNLM"/>
    </source>
</evidence>
<evidence type="ECO:0000313" key="3">
    <source>
        <dbReference type="Proteomes" id="UP000324222"/>
    </source>
</evidence>
<sequence>MLKTVEVTAILTVIALGTHADCHCAGQPHTCVHLTSSTSQCLCVHLLGHPVLSLSASQTRYLNSTTGRDILFPHKAFTTLPPPPFRCQNTDHHPQHQLPFLRGSCCDVSLHITLSIVTPISHSATTRHASTATD</sequence>
<dbReference type="Proteomes" id="UP000324222">
    <property type="component" value="Unassembled WGS sequence"/>
</dbReference>
<reference evidence="2 3" key="1">
    <citation type="submission" date="2019-05" db="EMBL/GenBank/DDBJ databases">
        <title>Another draft genome of Portunus trituberculatus and its Hox gene families provides insights of decapod evolution.</title>
        <authorList>
            <person name="Jeong J.-H."/>
            <person name="Song I."/>
            <person name="Kim S."/>
            <person name="Choi T."/>
            <person name="Kim D."/>
            <person name="Ryu S."/>
            <person name="Kim W."/>
        </authorList>
    </citation>
    <scope>NUCLEOTIDE SEQUENCE [LARGE SCALE GENOMIC DNA]</scope>
    <source>
        <tissue evidence="2">Muscle</tissue>
    </source>
</reference>
<keyword evidence="1" id="KW-0732">Signal</keyword>
<gene>
    <name evidence="2" type="ORF">E2C01_028930</name>
</gene>
<evidence type="ECO:0000256" key="1">
    <source>
        <dbReference type="SAM" id="SignalP"/>
    </source>
</evidence>
<evidence type="ECO:0000313" key="2">
    <source>
        <dbReference type="EMBL" id="MPC35506.1"/>
    </source>
</evidence>